<evidence type="ECO:0000256" key="4">
    <source>
        <dbReference type="ARBA" id="ARBA00022989"/>
    </source>
</evidence>
<keyword evidence="4 6" id="KW-1133">Transmembrane helix</keyword>
<feature type="transmembrane region" description="Helical" evidence="6">
    <location>
        <begin position="242"/>
        <end position="266"/>
    </location>
</feature>
<dbReference type="RefSeq" id="WP_119161569.1">
    <property type="nucleotide sequence ID" value="NZ_LR134442.1"/>
</dbReference>
<dbReference type="InterPro" id="IPR003339">
    <property type="entry name" value="ABC/ECF_trnsptr_transmembrane"/>
</dbReference>
<sequence>MSAATTTRPEHAATAPDATALDRLNPVSRLGLSVLVALPVLISLDWLSASIMLAGLLVVFRAAGVPLATMARRMIPVVVAALLAAVTMALYGKPGGTVHWHWWLVVITQRSLTMAGAVILRVLVLGLSAVVLLGGLDLTAMADGLAQVLRLPARFVLGALAGMRMLSLFLEDWRTLGQARRARGLGDTGRFRRWATMAFALLVFAIRRGTRLATAMEARGFDAEHARNRTWARPSRLGRADLAAAVIALALVVSSLAAAIVAGTFAPVTS</sequence>
<dbReference type="Proteomes" id="UP000263928">
    <property type="component" value="Unassembled WGS sequence"/>
</dbReference>
<reference evidence="8" key="1">
    <citation type="submission" date="2018-08" db="EMBL/GenBank/DDBJ databases">
        <authorList>
            <person name="Ferrada E.E."/>
            <person name="Latorre B.A."/>
        </authorList>
    </citation>
    <scope>NUCLEOTIDE SEQUENCE [LARGE SCALE GENOMIC DNA]</scope>
    <source>
        <strain evidence="8">Propionibacterium_australiense1</strain>
    </source>
</reference>
<dbReference type="CDD" id="cd16914">
    <property type="entry name" value="EcfT"/>
    <property type="match status" value="1"/>
</dbReference>
<name>A0A383S5L7_9ACTN</name>
<dbReference type="Pfam" id="PF02361">
    <property type="entry name" value="CbiQ"/>
    <property type="match status" value="1"/>
</dbReference>
<evidence type="ECO:0000313" key="7">
    <source>
        <dbReference type="EMBL" id="RLP10207.1"/>
    </source>
</evidence>
<dbReference type="GO" id="GO:0005886">
    <property type="term" value="C:plasma membrane"/>
    <property type="evidence" value="ECO:0007669"/>
    <property type="project" value="UniProtKB-ARBA"/>
</dbReference>
<comment type="subcellular location">
    <subcellularLocation>
        <location evidence="1">Membrane</location>
        <topology evidence="1">Multi-pass membrane protein</topology>
    </subcellularLocation>
</comment>
<gene>
    <name evidence="7" type="ORF">D7U36_06480</name>
    <name evidence="8" type="ORF">PROPAUS_1124</name>
</gene>
<feature type="transmembrane region" description="Helical" evidence="6">
    <location>
        <begin position="74"/>
        <end position="92"/>
    </location>
</feature>
<dbReference type="InterPro" id="IPR051611">
    <property type="entry name" value="ECF_transporter_component"/>
</dbReference>
<evidence type="ECO:0000313" key="10">
    <source>
        <dbReference type="Proteomes" id="UP000279336"/>
    </source>
</evidence>
<evidence type="ECO:0000256" key="6">
    <source>
        <dbReference type="SAM" id="Phobius"/>
    </source>
</evidence>
<keyword evidence="9" id="KW-1185">Reference proteome</keyword>
<feature type="transmembrane region" description="Helical" evidence="6">
    <location>
        <begin position="34"/>
        <end position="62"/>
    </location>
</feature>
<evidence type="ECO:0000256" key="1">
    <source>
        <dbReference type="ARBA" id="ARBA00004141"/>
    </source>
</evidence>
<dbReference type="EMBL" id="UNQJ01000006">
    <property type="protein sequence ID" value="SYZ33207.1"/>
    <property type="molecule type" value="Genomic_DNA"/>
</dbReference>
<organism evidence="8 9">
    <name type="scientific">Propionibacterium australiense</name>
    <dbReference type="NCBI Taxonomy" id="119981"/>
    <lineage>
        <taxon>Bacteria</taxon>
        <taxon>Bacillati</taxon>
        <taxon>Actinomycetota</taxon>
        <taxon>Actinomycetes</taxon>
        <taxon>Propionibacteriales</taxon>
        <taxon>Propionibacteriaceae</taxon>
        <taxon>Propionibacterium</taxon>
    </lineage>
</organism>
<dbReference type="AlphaFoldDB" id="A0A383S5L7"/>
<dbReference type="OrthoDB" id="6400at2"/>
<evidence type="ECO:0000256" key="3">
    <source>
        <dbReference type="ARBA" id="ARBA00022692"/>
    </source>
</evidence>
<reference evidence="9" key="2">
    <citation type="submission" date="2018-08" db="EMBL/GenBank/DDBJ databases">
        <authorList>
            <person name="Hornung B."/>
        </authorList>
    </citation>
    <scope>NUCLEOTIDE SEQUENCE [LARGE SCALE GENOMIC DNA]</scope>
</reference>
<reference evidence="7 10" key="3">
    <citation type="submission" date="2018-10" db="EMBL/GenBank/DDBJ databases">
        <title>Propionibacterium australiense Genome Sequencing and Assembly.</title>
        <authorList>
            <person name="Bernier A.-M."/>
            <person name="Bernard K."/>
        </authorList>
    </citation>
    <scope>NUCLEOTIDE SEQUENCE [LARGE SCALE GENOMIC DNA]</scope>
    <source>
        <strain evidence="7 10">NML98A078</strain>
    </source>
</reference>
<keyword evidence="2" id="KW-1003">Cell membrane</keyword>
<protein>
    <submittedName>
        <fullName evidence="8">Cobalt transport protein</fullName>
    </submittedName>
    <submittedName>
        <fullName evidence="7">Energy-coupling factor transporter transmembrane protein EcfT</fullName>
    </submittedName>
</protein>
<dbReference type="PANTHER" id="PTHR34857:SF2">
    <property type="entry name" value="SLL0384 PROTEIN"/>
    <property type="match status" value="1"/>
</dbReference>
<evidence type="ECO:0000313" key="9">
    <source>
        <dbReference type="Proteomes" id="UP000263928"/>
    </source>
</evidence>
<dbReference type="Proteomes" id="UP000279336">
    <property type="component" value="Unassembled WGS sequence"/>
</dbReference>
<dbReference type="EMBL" id="RCIW01000008">
    <property type="protein sequence ID" value="RLP10207.1"/>
    <property type="molecule type" value="Genomic_DNA"/>
</dbReference>
<accession>A0A383S5L7</accession>
<keyword evidence="3 6" id="KW-0812">Transmembrane</keyword>
<evidence type="ECO:0000256" key="2">
    <source>
        <dbReference type="ARBA" id="ARBA00022475"/>
    </source>
</evidence>
<keyword evidence="5 6" id="KW-0472">Membrane</keyword>
<evidence type="ECO:0000313" key="8">
    <source>
        <dbReference type="EMBL" id="SYZ33207.1"/>
    </source>
</evidence>
<evidence type="ECO:0000256" key="5">
    <source>
        <dbReference type="ARBA" id="ARBA00023136"/>
    </source>
</evidence>
<proteinExistence type="predicted"/>
<feature type="transmembrane region" description="Helical" evidence="6">
    <location>
        <begin position="112"/>
        <end position="136"/>
    </location>
</feature>
<dbReference type="PANTHER" id="PTHR34857">
    <property type="entry name" value="SLL0384 PROTEIN"/>
    <property type="match status" value="1"/>
</dbReference>